<protein>
    <recommendedName>
        <fullName evidence="6">EGF-like domain-containing protein</fullName>
    </recommendedName>
</protein>
<dbReference type="Pfam" id="PF07645">
    <property type="entry name" value="EGF_CA"/>
    <property type="match status" value="1"/>
</dbReference>
<keyword evidence="8" id="KW-1185">Reference proteome</keyword>
<sequence length="431" mass="47404">MPRVVWSFRLITLALAVAAIVSHLVPPVAAAISDDDMAPSPVTSPQLTGCDRTWTFPYPFGVDDPTKCSWKGSWDFTVTCNHSTNPPRPYWSNTDIEIISITVETGEMRVYTPATYICSNDSSAATEYSRLSFNLTGTPFVFSPTRNRFTAIGCNTLALLSDKEDWSYLAGCVTFCPSVEAAASDGEQCAGLGCCQARIADDLDSIVVGWNNGTTDDNPAWSYSPCSYAFVASEEWYNFTQEDLRNKSFINRVGERTIPMVLEWAIPDLDGPCRPSPEAVGKPTTPACADHSQCVMAKKGFCCNCSEGYQGNPYIKHGCKDINECENTNGGPCGRGSKCQNTEGSYNCNCSINRKRIGESKKECSGYYIHSYALAAVAIFVAAVFACLLIILLRKRNQRKLFSKNGGDILNRMDMKIFTEEELKKITNSYS</sequence>
<keyword evidence="4" id="KW-0472">Membrane</keyword>
<dbReference type="PROSITE" id="PS00010">
    <property type="entry name" value="ASX_HYDROXYL"/>
    <property type="match status" value="1"/>
</dbReference>
<dbReference type="InterPro" id="IPR000152">
    <property type="entry name" value="EGF-type_Asp/Asn_hydroxyl_site"/>
</dbReference>
<keyword evidence="4" id="KW-1133">Transmembrane helix</keyword>
<feature type="signal peptide" evidence="5">
    <location>
        <begin position="1"/>
        <end position="30"/>
    </location>
</feature>
<evidence type="ECO:0000313" key="7">
    <source>
        <dbReference type="EMBL" id="WVZ49330.1"/>
    </source>
</evidence>
<dbReference type="PROSITE" id="PS01187">
    <property type="entry name" value="EGF_CA"/>
    <property type="match status" value="1"/>
</dbReference>
<dbReference type="SMART" id="SM00179">
    <property type="entry name" value="EGF_CA"/>
    <property type="match status" value="1"/>
</dbReference>
<feature type="domain" description="EGF-like" evidence="6">
    <location>
        <begin position="321"/>
        <end position="365"/>
    </location>
</feature>
<organism evidence="7 8">
    <name type="scientific">Paspalum notatum var. saurae</name>
    <dbReference type="NCBI Taxonomy" id="547442"/>
    <lineage>
        <taxon>Eukaryota</taxon>
        <taxon>Viridiplantae</taxon>
        <taxon>Streptophyta</taxon>
        <taxon>Embryophyta</taxon>
        <taxon>Tracheophyta</taxon>
        <taxon>Spermatophyta</taxon>
        <taxon>Magnoliopsida</taxon>
        <taxon>Liliopsida</taxon>
        <taxon>Poales</taxon>
        <taxon>Poaceae</taxon>
        <taxon>PACMAD clade</taxon>
        <taxon>Panicoideae</taxon>
        <taxon>Andropogonodae</taxon>
        <taxon>Paspaleae</taxon>
        <taxon>Paspalinae</taxon>
        <taxon>Paspalum</taxon>
    </lineage>
</organism>
<keyword evidence="1 3" id="KW-0245">EGF-like domain</keyword>
<gene>
    <name evidence="7" type="ORF">U9M48_000698</name>
</gene>
<evidence type="ECO:0000256" key="3">
    <source>
        <dbReference type="PROSITE-ProRule" id="PRU00076"/>
    </source>
</evidence>
<evidence type="ECO:0000256" key="2">
    <source>
        <dbReference type="ARBA" id="ARBA00023157"/>
    </source>
</evidence>
<dbReference type="CDD" id="cd00054">
    <property type="entry name" value="EGF_CA"/>
    <property type="match status" value="1"/>
</dbReference>
<evidence type="ECO:0000256" key="4">
    <source>
        <dbReference type="SAM" id="Phobius"/>
    </source>
</evidence>
<dbReference type="AlphaFoldDB" id="A0AAQ3PE70"/>
<dbReference type="Proteomes" id="UP001341281">
    <property type="component" value="Chromosome 01"/>
</dbReference>
<keyword evidence="2" id="KW-1015">Disulfide bond</keyword>
<dbReference type="GO" id="GO:0005509">
    <property type="term" value="F:calcium ion binding"/>
    <property type="evidence" value="ECO:0007669"/>
    <property type="project" value="InterPro"/>
</dbReference>
<feature type="transmembrane region" description="Helical" evidence="4">
    <location>
        <begin position="372"/>
        <end position="393"/>
    </location>
</feature>
<dbReference type="InterPro" id="IPR000742">
    <property type="entry name" value="EGF"/>
</dbReference>
<proteinExistence type="predicted"/>
<dbReference type="PROSITE" id="PS50026">
    <property type="entry name" value="EGF_3"/>
    <property type="match status" value="1"/>
</dbReference>
<dbReference type="PANTHER" id="PTHR33491">
    <property type="entry name" value="OSJNBA0016N04.9 PROTEIN"/>
    <property type="match status" value="1"/>
</dbReference>
<dbReference type="SUPFAM" id="SSF57196">
    <property type="entry name" value="EGF/Laminin"/>
    <property type="match status" value="1"/>
</dbReference>
<evidence type="ECO:0000259" key="6">
    <source>
        <dbReference type="PROSITE" id="PS50026"/>
    </source>
</evidence>
<dbReference type="Gene3D" id="2.10.25.10">
    <property type="entry name" value="Laminin"/>
    <property type="match status" value="1"/>
</dbReference>
<reference evidence="7 8" key="1">
    <citation type="submission" date="2024-02" db="EMBL/GenBank/DDBJ databases">
        <title>High-quality chromosome-scale genome assembly of Pensacola bahiagrass (Paspalum notatum Flugge var. saurae).</title>
        <authorList>
            <person name="Vega J.M."/>
            <person name="Podio M."/>
            <person name="Orjuela J."/>
            <person name="Siena L.A."/>
            <person name="Pessino S.C."/>
            <person name="Combes M.C."/>
            <person name="Mariac C."/>
            <person name="Albertini E."/>
            <person name="Pupilli F."/>
            <person name="Ortiz J.P.A."/>
            <person name="Leblanc O."/>
        </authorList>
    </citation>
    <scope>NUCLEOTIDE SEQUENCE [LARGE SCALE GENOMIC DNA]</scope>
    <source>
        <strain evidence="7">R1</strain>
        <tissue evidence="7">Leaf</tissue>
    </source>
</reference>
<comment type="caution">
    <text evidence="3">Lacks conserved residue(s) required for the propagation of feature annotation.</text>
</comment>
<name>A0AAQ3PE70_PASNO</name>
<keyword evidence="4" id="KW-0812">Transmembrane</keyword>
<dbReference type="InterPro" id="IPR001881">
    <property type="entry name" value="EGF-like_Ca-bd_dom"/>
</dbReference>
<dbReference type="EMBL" id="CP144745">
    <property type="protein sequence ID" value="WVZ49330.1"/>
    <property type="molecule type" value="Genomic_DNA"/>
</dbReference>
<evidence type="ECO:0000256" key="1">
    <source>
        <dbReference type="ARBA" id="ARBA00022536"/>
    </source>
</evidence>
<feature type="chain" id="PRO_5042927503" description="EGF-like domain-containing protein" evidence="5">
    <location>
        <begin position="31"/>
        <end position="431"/>
    </location>
</feature>
<keyword evidence="5" id="KW-0732">Signal</keyword>
<dbReference type="InterPro" id="IPR049883">
    <property type="entry name" value="NOTCH1_EGF-like"/>
</dbReference>
<dbReference type="InterPro" id="IPR018097">
    <property type="entry name" value="EGF_Ca-bd_CS"/>
</dbReference>
<evidence type="ECO:0000313" key="8">
    <source>
        <dbReference type="Proteomes" id="UP001341281"/>
    </source>
</evidence>
<evidence type="ECO:0000256" key="5">
    <source>
        <dbReference type="SAM" id="SignalP"/>
    </source>
</evidence>
<accession>A0AAQ3PE70</accession>